<keyword evidence="3" id="KW-0460">Magnesium</keyword>
<evidence type="ECO:0000256" key="1">
    <source>
        <dbReference type="ARBA" id="ARBA00001946"/>
    </source>
</evidence>
<evidence type="ECO:0000259" key="4">
    <source>
        <dbReference type="Pfam" id="PF03328"/>
    </source>
</evidence>
<dbReference type="InterPro" id="IPR005000">
    <property type="entry name" value="Aldolase/citrate-lyase_domain"/>
</dbReference>
<feature type="domain" description="HpcH/HpaI aldolase/citrate lyase" evidence="4">
    <location>
        <begin position="4"/>
        <end position="222"/>
    </location>
</feature>
<dbReference type="GO" id="GO:0016829">
    <property type="term" value="F:lyase activity"/>
    <property type="evidence" value="ECO:0007669"/>
    <property type="project" value="UniProtKB-KW"/>
</dbReference>
<reference evidence="5" key="1">
    <citation type="submission" date="2022-07" db="EMBL/GenBank/DDBJ databases">
        <title>FELIX.</title>
        <authorList>
            <person name="Wan K.H."/>
            <person name="Park S."/>
            <person name="Lawrence Q."/>
            <person name="Eichenberger J.P."/>
            <person name="Booth B.W."/>
            <person name="Piaggio A.J."/>
            <person name="Chandler J.C."/>
            <person name="Franklin A.B."/>
            <person name="Celniker S.E."/>
        </authorList>
    </citation>
    <scope>NUCLEOTIDE SEQUENCE</scope>
    <source>
        <strain evidence="5">QA-1986 374</strain>
    </source>
</reference>
<dbReference type="Gene3D" id="3.20.20.60">
    <property type="entry name" value="Phosphoenolpyruvate-binding domains"/>
    <property type="match status" value="1"/>
</dbReference>
<proteinExistence type="predicted"/>
<evidence type="ECO:0000256" key="3">
    <source>
        <dbReference type="ARBA" id="ARBA00022842"/>
    </source>
</evidence>
<evidence type="ECO:0000313" key="6">
    <source>
        <dbReference type="Proteomes" id="UP001059773"/>
    </source>
</evidence>
<dbReference type="Proteomes" id="UP001059773">
    <property type="component" value="Chromosome"/>
</dbReference>
<protein>
    <submittedName>
        <fullName evidence="5">CoA ester lyase</fullName>
    </submittedName>
</protein>
<dbReference type="SUPFAM" id="SSF51621">
    <property type="entry name" value="Phosphoenolpyruvate/pyruvate domain"/>
    <property type="match status" value="1"/>
</dbReference>
<name>A0ABY5JTF4_9BACI</name>
<dbReference type="RefSeq" id="WP_256707702.1">
    <property type="nucleotide sequence ID" value="NZ_CP101914.1"/>
</dbReference>
<dbReference type="EMBL" id="CP101914">
    <property type="protein sequence ID" value="UUI02468.1"/>
    <property type="molecule type" value="Genomic_DNA"/>
</dbReference>
<organism evidence="5 6">
    <name type="scientific">Oceanobacillus jeddahense</name>
    <dbReference type="NCBI Taxonomy" id="1462527"/>
    <lineage>
        <taxon>Bacteria</taxon>
        <taxon>Bacillati</taxon>
        <taxon>Bacillota</taxon>
        <taxon>Bacilli</taxon>
        <taxon>Bacillales</taxon>
        <taxon>Bacillaceae</taxon>
        <taxon>Oceanobacillus</taxon>
    </lineage>
</organism>
<dbReference type="PANTHER" id="PTHR32308">
    <property type="entry name" value="LYASE BETA SUBUNIT, PUTATIVE (AFU_ORTHOLOGUE AFUA_4G13030)-RELATED"/>
    <property type="match status" value="1"/>
</dbReference>
<dbReference type="InterPro" id="IPR015813">
    <property type="entry name" value="Pyrv/PenolPyrv_kinase-like_dom"/>
</dbReference>
<dbReference type="PANTHER" id="PTHR32308:SF0">
    <property type="entry name" value="HPCH_HPAI ALDOLASE_CITRATE LYASE DOMAIN-CONTAINING PROTEIN"/>
    <property type="match status" value="1"/>
</dbReference>
<comment type="cofactor">
    <cofactor evidence="1">
        <name>Mg(2+)</name>
        <dbReference type="ChEBI" id="CHEBI:18420"/>
    </cofactor>
</comment>
<dbReference type="InterPro" id="IPR011206">
    <property type="entry name" value="Citrate_lyase_beta/mcl1/mcl2"/>
</dbReference>
<sequence>MLSRSLLFIPADKEKILLKINSLNADVIILDLEDAISLNHKQYARQLIKKHFHNIQKPTILRINSLDTDEHPLDMNLVAEIAAFNHFQGVMLPKALNKNTIEQVANHLHDIEKKHNKKISIIPLIESASGVKNAYEIAGADNRVTQLAFGGVDFVNDIDAQATAEEHELFYARSEIIISSRSAGLDKPIDTVYVNFKDTEGFYSNCSYVKKLGFGGKLLIHPSQVDIANEVFSPSEKEVEEAKLIIDNIHEDENIGTFQLDGKMVDKPVIEKAQRTLNDYQEIINYSGR</sequence>
<gene>
    <name evidence="5" type="ORF">NP439_20890</name>
</gene>
<accession>A0ABY5JTF4</accession>
<dbReference type="Pfam" id="PF03328">
    <property type="entry name" value="HpcH_HpaI"/>
    <property type="match status" value="1"/>
</dbReference>
<keyword evidence="2" id="KW-0479">Metal-binding</keyword>
<evidence type="ECO:0000313" key="5">
    <source>
        <dbReference type="EMBL" id="UUI02468.1"/>
    </source>
</evidence>
<evidence type="ECO:0000256" key="2">
    <source>
        <dbReference type="ARBA" id="ARBA00022723"/>
    </source>
</evidence>
<keyword evidence="5" id="KW-0456">Lyase</keyword>
<keyword evidence="6" id="KW-1185">Reference proteome</keyword>
<dbReference type="PIRSF" id="PIRSF015582">
    <property type="entry name" value="Cit_lyase_B"/>
    <property type="match status" value="1"/>
</dbReference>
<dbReference type="InterPro" id="IPR040442">
    <property type="entry name" value="Pyrv_kinase-like_dom_sf"/>
</dbReference>